<dbReference type="CDD" id="cd00190">
    <property type="entry name" value="Tryp_SPc"/>
    <property type="match status" value="1"/>
</dbReference>
<dbReference type="EMBL" id="OU963913">
    <property type="protein sequence ID" value="CAH0402482.1"/>
    <property type="molecule type" value="Genomic_DNA"/>
</dbReference>
<keyword evidence="4" id="KW-0720">Serine protease</keyword>
<dbReference type="InterPro" id="IPR050430">
    <property type="entry name" value="Peptidase_S1"/>
</dbReference>
<dbReference type="Proteomes" id="UP001153292">
    <property type="component" value="Chromosome 20"/>
</dbReference>
<dbReference type="PANTHER" id="PTHR24276">
    <property type="entry name" value="POLYSERASE-RELATED"/>
    <property type="match status" value="1"/>
</dbReference>
<dbReference type="Pfam" id="PF00089">
    <property type="entry name" value="Trypsin"/>
    <property type="match status" value="1"/>
</dbReference>
<comment type="similarity">
    <text evidence="1">Belongs to the peptidase S1 family.</text>
</comment>
<evidence type="ECO:0000256" key="2">
    <source>
        <dbReference type="ARBA" id="ARBA00022670"/>
    </source>
</evidence>
<dbReference type="InterPro" id="IPR009003">
    <property type="entry name" value="Peptidase_S1_PA"/>
</dbReference>
<feature type="domain" description="Peptidase S1" evidence="6">
    <location>
        <begin position="5"/>
        <end position="217"/>
    </location>
</feature>
<keyword evidence="3" id="KW-0378">Hydrolase</keyword>
<evidence type="ECO:0000256" key="1">
    <source>
        <dbReference type="ARBA" id="ARBA00007664"/>
    </source>
</evidence>
<dbReference type="SMART" id="SM00020">
    <property type="entry name" value="Tryp_SPc"/>
    <property type="match status" value="1"/>
</dbReference>
<keyword evidence="8" id="KW-1185">Reference proteome</keyword>
<dbReference type="PANTHER" id="PTHR24276:SF98">
    <property type="entry name" value="FI18310P1-RELATED"/>
    <property type="match status" value="1"/>
</dbReference>
<keyword evidence="5" id="KW-1015">Disulfide bond</keyword>
<sequence>MESRIFGGKPVDTNRHKYLVKLSVHNKETSGVSCSGSIISSRWIITAAHCIFPNKPIKTDITHFRDGNRQVIVEIEKYFKHPDYNNTRNYVLTNDESKNDVALLKTKKGIVFDDYVKPIKLIDRTPEDNSLATIIGYGMSETIDFKPREAKVRLYRCGDKKNVLCSKSPIRPGQGDSGGPVVVSGRLAGITASGCDHCESAYVNVVEHLKWIRTTITNG</sequence>
<evidence type="ECO:0000313" key="8">
    <source>
        <dbReference type="Proteomes" id="UP001153292"/>
    </source>
</evidence>
<dbReference type="InterPro" id="IPR043504">
    <property type="entry name" value="Peptidase_S1_PA_chymotrypsin"/>
</dbReference>
<evidence type="ECO:0000256" key="3">
    <source>
        <dbReference type="ARBA" id="ARBA00022801"/>
    </source>
</evidence>
<dbReference type="Gene3D" id="2.40.10.10">
    <property type="entry name" value="Trypsin-like serine proteases"/>
    <property type="match status" value="1"/>
</dbReference>
<dbReference type="PRINTS" id="PR00722">
    <property type="entry name" value="CHYMOTRYPSIN"/>
</dbReference>
<dbReference type="SUPFAM" id="SSF50494">
    <property type="entry name" value="Trypsin-like serine proteases"/>
    <property type="match status" value="1"/>
</dbReference>
<name>A0ABN8B3I2_CHISP</name>
<reference evidence="7" key="1">
    <citation type="submission" date="2021-12" db="EMBL/GenBank/DDBJ databases">
        <authorList>
            <person name="King R."/>
        </authorList>
    </citation>
    <scope>NUCLEOTIDE SEQUENCE</scope>
</reference>
<dbReference type="PROSITE" id="PS50240">
    <property type="entry name" value="TRYPSIN_DOM"/>
    <property type="match status" value="1"/>
</dbReference>
<organism evidence="7 8">
    <name type="scientific">Chilo suppressalis</name>
    <name type="common">Asiatic rice borer moth</name>
    <dbReference type="NCBI Taxonomy" id="168631"/>
    <lineage>
        <taxon>Eukaryota</taxon>
        <taxon>Metazoa</taxon>
        <taxon>Ecdysozoa</taxon>
        <taxon>Arthropoda</taxon>
        <taxon>Hexapoda</taxon>
        <taxon>Insecta</taxon>
        <taxon>Pterygota</taxon>
        <taxon>Neoptera</taxon>
        <taxon>Endopterygota</taxon>
        <taxon>Lepidoptera</taxon>
        <taxon>Glossata</taxon>
        <taxon>Ditrysia</taxon>
        <taxon>Pyraloidea</taxon>
        <taxon>Crambidae</taxon>
        <taxon>Crambinae</taxon>
        <taxon>Chilo</taxon>
    </lineage>
</organism>
<dbReference type="InterPro" id="IPR018114">
    <property type="entry name" value="TRYPSIN_HIS"/>
</dbReference>
<dbReference type="InterPro" id="IPR001314">
    <property type="entry name" value="Peptidase_S1A"/>
</dbReference>
<evidence type="ECO:0000256" key="5">
    <source>
        <dbReference type="ARBA" id="ARBA00023157"/>
    </source>
</evidence>
<protein>
    <recommendedName>
        <fullName evidence="6">Peptidase S1 domain-containing protein</fullName>
    </recommendedName>
</protein>
<evidence type="ECO:0000256" key="4">
    <source>
        <dbReference type="ARBA" id="ARBA00022825"/>
    </source>
</evidence>
<gene>
    <name evidence="7" type="ORF">CHILSU_LOCUS5723</name>
</gene>
<proteinExistence type="inferred from homology"/>
<evidence type="ECO:0000313" key="7">
    <source>
        <dbReference type="EMBL" id="CAH0402482.1"/>
    </source>
</evidence>
<dbReference type="InterPro" id="IPR001254">
    <property type="entry name" value="Trypsin_dom"/>
</dbReference>
<accession>A0ABN8B3I2</accession>
<evidence type="ECO:0000259" key="6">
    <source>
        <dbReference type="PROSITE" id="PS50240"/>
    </source>
</evidence>
<dbReference type="PROSITE" id="PS00134">
    <property type="entry name" value="TRYPSIN_HIS"/>
    <property type="match status" value="1"/>
</dbReference>
<keyword evidence="2" id="KW-0645">Protease</keyword>